<dbReference type="EMBL" id="JAKNHJ010000016">
    <property type="protein sequence ID" value="MCG4618413.1"/>
    <property type="molecule type" value="Genomic_DNA"/>
</dbReference>
<dbReference type="Gene3D" id="2.60.40.740">
    <property type="match status" value="1"/>
</dbReference>
<keyword evidence="5" id="KW-0812">Transmembrane</keyword>
<sequence length="531" mass="56152">MIAALSLSFAQLASASPLRPAGKNLDKTCAPEITITAQEGDHTYGAYQLFDGNVSGGKLTDIKWGTGIDSAALLAELKTSTIDELKAVTTAPQLAEKLSKLESSKVIAFSKIATKHVTGTAKTFTKSGEAAPFSYKATLGEADHGYYLVKDTDNKAAALTSPILKVAGCTVNVEAKGSVPTSTKKIKEDSTDKWGDTADLDVGQEAPFKLTGTMPSNIADFTTYKYGFKDFISKGFTLREGFDATDLTVKIGDKKITPDTVNVTDITDDTHGAEYNGGKQIEIMFTDLKATAKAAGVDLTASSEVTVEYTAKVNEQAVIGGKGNPNKSLVVYQKDVTDGDGLGETPEDEVWAFTYQLDTTKVDSANPETKLKDAQFRLYNSDKTKSAEIKDNKIVKWVDGDAGTVITTPEGGVFNIAGLDADTYYLKEIKAPAGYNLPTGDDAYFKFVIAANLTVGDDGKGKIESLTITPGKGQAADGDISNGKVEMNITNTSGSTLPETGGIGTAIFTVVGLLVMAGAAGAFVWRRKQNS</sequence>
<keyword evidence="3" id="KW-0732">Signal</keyword>
<accession>A0AAJ1F8K8</accession>
<evidence type="ECO:0000256" key="2">
    <source>
        <dbReference type="ARBA" id="ARBA00022525"/>
    </source>
</evidence>
<proteinExistence type="predicted"/>
<keyword evidence="5" id="KW-0472">Membrane</keyword>
<evidence type="ECO:0000313" key="7">
    <source>
        <dbReference type="EMBL" id="MCG4618413.1"/>
    </source>
</evidence>
<keyword evidence="5" id="KW-1133">Transmembrane helix</keyword>
<dbReference type="Proteomes" id="UP001200537">
    <property type="component" value="Unassembled WGS sequence"/>
</dbReference>
<keyword evidence="2" id="KW-0964">Secreted</keyword>
<comment type="caution">
    <text evidence="7">The sequence shown here is derived from an EMBL/GenBank/DDBJ whole genome shotgun (WGS) entry which is preliminary data.</text>
</comment>
<feature type="transmembrane region" description="Helical" evidence="5">
    <location>
        <begin position="503"/>
        <end position="525"/>
    </location>
</feature>
<evidence type="ECO:0000256" key="4">
    <source>
        <dbReference type="ARBA" id="ARBA00023088"/>
    </source>
</evidence>
<dbReference type="PROSITE" id="PS50847">
    <property type="entry name" value="GRAM_POS_ANCHORING"/>
    <property type="match status" value="1"/>
</dbReference>
<evidence type="ECO:0000256" key="5">
    <source>
        <dbReference type="SAM" id="Phobius"/>
    </source>
</evidence>
<dbReference type="NCBIfam" id="TIGR04226">
    <property type="entry name" value="RrgB_K2N_iso_D2"/>
    <property type="match status" value="1"/>
</dbReference>
<dbReference type="NCBIfam" id="TIGR01167">
    <property type="entry name" value="LPXTG_anchor"/>
    <property type="match status" value="1"/>
</dbReference>
<dbReference type="InterPro" id="IPR013783">
    <property type="entry name" value="Ig-like_fold"/>
</dbReference>
<dbReference type="InterPro" id="IPR041033">
    <property type="entry name" value="SpaA_PFL_dom_1"/>
</dbReference>
<evidence type="ECO:0000259" key="6">
    <source>
        <dbReference type="PROSITE" id="PS50847"/>
    </source>
</evidence>
<dbReference type="Pfam" id="PF00746">
    <property type="entry name" value="Gram_pos_anchor"/>
    <property type="match status" value="1"/>
</dbReference>
<evidence type="ECO:0000313" key="8">
    <source>
        <dbReference type="Proteomes" id="UP001200537"/>
    </source>
</evidence>
<dbReference type="InterPro" id="IPR019931">
    <property type="entry name" value="LPXTG_anchor"/>
</dbReference>
<dbReference type="InterPro" id="IPR026466">
    <property type="entry name" value="Fim_isopep_form_D2_dom"/>
</dbReference>
<keyword evidence="1" id="KW-0134">Cell wall</keyword>
<protein>
    <submittedName>
        <fullName evidence="7">Isopeptide-forming domain-containing fimbrial protein</fullName>
    </submittedName>
</protein>
<dbReference type="GO" id="GO:0005975">
    <property type="term" value="P:carbohydrate metabolic process"/>
    <property type="evidence" value="ECO:0007669"/>
    <property type="project" value="UniProtKB-ARBA"/>
</dbReference>
<gene>
    <name evidence="7" type="ORF">L0M99_07925</name>
</gene>
<dbReference type="Gene3D" id="2.60.40.10">
    <property type="entry name" value="Immunoglobulins"/>
    <property type="match status" value="1"/>
</dbReference>
<dbReference type="AlphaFoldDB" id="A0AAJ1F8K8"/>
<reference evidence="7" key="1">
    <citation type="submission" date="2022-01" db="EMBL/GenBank/DDBJ databases">
        <title>Collection of gut derived symbiotic bacterial strains cultured from healthy donors.</title>
        <authorList>
            <person name="Lin H."/>
            <person name="Kohout C."/>
            <person name="Waligurski E."/>
            <person name="Pamer E.G."/>
        </authorList>
    </citation>
    <scope>NUCLEOTIDE SEQUENCE</scope>
    <source>
        <strain evidence="7">DFI.7.46</strain>
    </source>
</reference>
<keyword evidence="4" id="KW-0572">Peptidoglycan-anchor</keyword>
<evidence type="ECO:0000256" key="1">
    <source>
        <dbReference type="ARBA" id="ARBA00022512"/>
    </source>
</evidence>
<feature type="domain" description="Gram-positive cocci surface proteins LPxTG" evidence="6">
    <location>
        <begin position="497"/>
        <end position="531"/>
    </location>
</feature>
<organism evidence="7 8">
    <name type="scientific">Varibaculum cambriense</name>
    <dbReference type="NCBI Taxonomy" id="184870"/>
    <lineage>
        <taxon>Bacteria</taxon>
        <taxon>Bacillati</taxon>
        <taxon>Actinomycetota</taxon>
        <taxon>Actinomycetes</taxon>
        <taxon>Actinomycetales</taxon>
        <taxon>Actinomycetaceae</taxon>
        <taxon>Varibaculum</taxon>
    </lineage>
</organism>
<evidence type="ECO:0000256" key="3">
    <source>
        <dbReference type="ARBA" id="ARBA00022729"/>
    </source>
</evidence>
<dbReference type="Pfam" id="PF17802">
    <property type="entry name" value="SpaA"/>
    <property type="match status" value="1"/>
</dbReference>
<name>A0AAJ1F8K8_9ACTO</name>